<organism evidence="1 2">
    <name type="scientific">Campylobacter lari</name>
    <dbReference type="NCBI Taxonomy" id="201"/>
    <lineage>
        <taxon>Bacteria</taxon>
        <taxon>Pseudomonadati</taxon>
        <taxon>Campylobacterota</taxon>
        <taxon>Epsilonproteobacteria</taxon>
        <taxon>Campylobacterales</taxon>
        <taxon>Campylobacteraceae</taxon>
        <taxon>Campylobacter</taxon>
    </lineage>
</organism>
<evidence type="ECO:0000313" key="2">
    <source>
        <dbReference type="Proteomes" id="UP000559808"/>
    </source>
</evidence>
<accession>A0A5L4NN49</accession>
<dbReference type="Proteomes" id="UP000559808">
    <property type="component" value="Unassembled WGS sequence"/>
</dbReference>
<name>A0A5L4NN49_CAMLA</name>
<comment type="caution">
    <text evidence="1">The sequence shown here is derived from an EMBL/GenBank/DDBJ whole genome shotgun (WGS) entry which is preliminary data.</text>
</comment>
<dbReference type="EMBL" id="AABOWU010000003">
    <property type="protein sequence ID" value="EAI3913800.1"/>
    <property type="molecule type" value="Genomic_DNA"/>
</dbReference>
<proteinExistence type="predicted"/>
<protein>
    <submittedName>
        <fullName evidence="1">Uncharacterized protein</fullName>
    </submittedName>
</protein>
<sequence length="107" mass="12742">MFRIFILVLWVINAFGVNYPFLNQNCYVDNLISIQDPFFKKTTNIKSNFSLQAIVSNKIKINDKWYALNDYIDGFKIVEIRNSQVVLKKEEKIMVLNLYEKNSIFMY</sequence>
<dbReference type="AlphaFoldDB" id="A0A5L4NN49"/>
<reference evidence="1 2" key="1">
    <citation type="submission" date="2018-05" db="EMBL/GenBank/DDBJ databases">
        <authorList>
            <consortium name="PulseNet: The National Subtyping Network for Foodborne Disease Surveillance"/>
            <person name="Tarr C.L."/>
            <person name="Trees E."/>
            <person name="Katz L.S."/>
            <person name="Carleton-Romer H.A."/>
            <person name="Stroika S."/>
            <person name="Kucerova Z."/>
            <person name="Roache K.F."/>
            <person name="Sabol A.L."/>
            <person name="Besser J."/>
            <person name="Gerner-Smidt P."/>
        </authorList>
    </citation>
    <scope>NUCLEOTIDE SEQUENCE [LARGE SCALE GENOMIC DNA]</scope>
    <source>
        <strain evidence="1 2">D6489</strain>
    </source>
</reference>
<evidence type="ECO:0000313" key="1">
    <source>
        <dbReference type="EMBL" id="EAI3913800.1"/>
    </source>
</evidence>
<gene>
    <name evidence="1" type="ORF">YZ34_02085</name>
</gene>